<evidence type="ECO:0008006" key="3">
    <source>
        <dbReference type="Google" id="ProtNLM"/>
    </source>
</evidence>
<keyword evidence="2" id="KW-1185">Reference proteome</keyword>
<comment type="caution">
    <text evidence="1">The sequence shown here is derived from an EMBL/GenBank/DDBJ whole genome shotgun (WGS) entry which is preliminary data.</text>
</comment>
<name>A0ABV8RUY2_9BURK</name>
<evidence type="ECO:0000313" key="2">
    <source>
        <dbReference type="Proteomes" id="UP001595756"/>
    </source>
</evidence>
<proteinExistence type="predicted"/>
<gene>
    <name evidence="1" type="ORF">ACFO0J_01465</name>
</gene>
<protein>
    <recommendedName>
        <fullName evidence="3">DNA binding HTH domain-containing protein</fullName>
    </recommendedName>
</protein>
<dbReference type="InterPro" id="IPR009057">
    <property type="entry name" value="Homeodomain-like_sf"/>
</dbReference>
<evidence type="ECO:0000313" key="1">
    <source>
        <dbReference type="EMBL" id="MFC4296705.1"/>
    </source>
</evidence>
<dbReference type="SUPFAM" id="SSF46689">
    <property type="entry name" value="Homeodomain-like"/>
    <property type="match status" value="1"/>
</dbReference>
<dbReference type="Gene3D" id="1.10.10.60">
    <property type="entry name" value="Homeodomain-like"/>
    <property type="match status" value="1"/>
</dbReference>
<sequence length="272" mass="29020">MRERLDCAILAPGREDWAAALRGPHLGGRLVLHTPPHSPGSAADALADPAVTRGRYDAGLLYVDAASIRDWRTALAALVGRLPAVLLVYAVGLRAQAVRDLMALGVADFLRPPFCPEELRARLDHALNLLAPARFCEQGPVYGAGLSGAGLPGAGAVSLSSRALPAGASEPPVTESEIAFCNTILDRSGNELEAYAVAVAMQRATSRESFRAAKCQVVARFERAYIRAALGRHSGNITLAARMAQKHRRAFWALMRKHDIDPAPYRGTSAAE</sequence>
<reference evidence="2" key="1">
    <citation type="journal article" date="2019" name="Int. J. Syst. Evol. Microbiol.">
        <title>The Global Catalogue of Microorganisms (GCM) 10K type strain sequencing project: providing services to taxonomists for standard genome sequencing and annotation.</title>
        <authorList>
            <consortium name="The Broad Institute Genomics Platform"/>
            <consortium name="The Broad Institute Genome Sequencing Center for Infectious Disease"/>
            <person name="Wu L."/>
            <person name="Ma J."/>
        </authorList>
    </citation>
    <scope>NUCLEOTIDE SEQUENCE [LARGE SCALE GENOMIC DNA]</scope>
    <source>
        <strain evidence="2">CGMCC 1.19029</strain>
    </source>
</reference>
<organism evidence="1 2">
    <name type="scientific">Castellaniella hirudinis</name>
    <dbReference type="NCBI Taxonomy" id="1144617"/>
    <lineage>
        <taxon>Bacteria</taxon>
        <taxon>Pseudomonadati</taxon>
        <taxon>Pseudomonadota</taxon>
        <taxon>Betaproteobacteria</taxon>
        <taxon>Burkholderiales</taxon>
        <taxon>Alcaligenaceae</taxon>
        <taxon>Castellaniella</taxon>
    </lineage>
</organism>
<dbReference type="RefSeq" id="WP_376811284.1">
    <property type="nucleotide sequence ID" value="NZ_JBHSDY010000001.1"/>
</dbReference>
<dbReference type="Proteomes" id="UP001595756">
    <property type="component" value="Unassembled WGS sequence"/>
</dbReference>
<dbReference type="EMBL" id="JBHSDY010000001">
    <property type="protein sequence ID" value="MFC4296705.1"/>
    <property type="molecule type" value="Genomic_DNA"/>
</dbReference>
<accession>A0ABV8RUY2</accession>